<reference evidence="1" key="1">
    <citation type="submission" date="2018-01" db="EMBL/GenBank/DDBJ databases">
        <authorList>
            <person name="Clerissi C."/>
        </authorList>
    </citation>
    <scope>NUCLEOTIDE SEQUENCE</scope>
    <source>
        <strain evidence="1">Cupriavidus taiwanensis LMG 19430</strain>
    </source>
</reference>
<dbReference type="AlphaFoldDB" id="A0A375BZQ4"/>
<protein>
    <submittedName>
        <fullName evidence="1">Uncharacterized protein</fullName>
    </submittedName>
</protein>
<proteinExistence type="predicted"/>
<name>A0A375BZQ4_9BURK</name>
<evidence type="ECO:0000313" key="1">
    <source>
        <dbReference type="EMBL" id="SOY59182.1"/>
    </source>
</evidence>
<accession>A0A375BZQ4</accession>
<comment type="caution">
    <text evidence="1">The sequence shown here is derived from an EMBL/GenBank/DDBJ whole genome shotgun (WGS) entry which is preliminary data.</text>
</comment>
<dbReference type="EMBL" id="OFSN01000002">
    <property type="protein sequence ID" value="SOY59182.1"/>
    <property type="molecule type" value="Genomic_DNA"/>
</dbReference>
<organism evidence="1">
    <name type="scientific">Cupriavidus taiwanensis</name>
    <dbReference type="NCBI Taxonomy" id="164546"/>
    <lineage>
        <taxon>Bacteria</taxon>
        <taxon>Pseudomonadati</taxon>
        <taxon>Pseudomonadota</taxon>
        <taxon>Betaproteobacteria</taxon>
        <taxon>Burkholderiales</taxon>
        <taxon>Burkholderiaceae</taxon>
        <taxon>Cupriavidus</taxon>
    </lineage>
</organism>
<sequence length="37" mass="4035">MMSTSAQSLTTTPTQPRFSLRMGRCLLDCLACYAAAH</sequence>
<dbReference type="Proteomes" id="UP000257016">
    <property type="component" value="Unassembled WGS sequence"/>
</dbReference>
<gene>
    <name evidence="1" type="ORF">CBM2586_A100245</name>
</gene>